<accession>A0ABT3CL62</accession>
<keyword evidence="3" id="KW-1185">Reference proteome</keyword>
<comment type="caution">
    <text evidence="2">The sequence shown here is derived from an EMBL/GenBank/DDBJ whole genome shotgun (WGS) entry which is preliminary data.</text>
</comment>
<dbReference type="EMBL" id="JACKTY010000049">
    <property type="protein sequence ID" value="MCV7230241.1"/>
    <property type="molecule type" value="Genomic_DNA"/>
</dbReference>
<sequence length="226" mass="24181">MAESTHTALQPWQTAAFVAAIICVIVGCIPAFVKLDIPSARRIYWVGWLGAAAFGATAASSRGWSASIAVVVMFALPATLRAYFATPYIKIGGRVIAHSITDTLAEESEQSPGARQGSPADSYGGLVTASKQWWVFAALACILGGAVYSLGWEWRGIFAVVFLSFLGAATGHDDSSRQLPLVRGQRVQALIVVVASIPMLLIPPAAYFLGYELGKRHPHNRSRHGR</sequence>
<feature type="transmembrane region" description="Helical" evidence="1">
    <location>
        <begin position="66"/>
        <end position="84"/>
    </location>
</feature>
<feature type="transmembrane region" description="Helical" evidence="1">
    <location>
        <begin position="133"/>
        <end position="151"/>
    </location>
</feature>
<feature type="transmembrane region" description="Helical" evidence="1">
    <location>
        <begin position="43"/>
        <end position="60"/>
    </location>
</feature>
<evidence type="ECO:0000313" key="3">
    <source>
        <dbReference type="Proteomes" id="UP001526201"/>
    </source>
</evidence>
<dbReference type="RefSeq" id="WP_264071509.1">
    <property type="nucleotide sequence ID" value="NZ_JACKTY010000049.1"/>
</dbReference>
<keyword evidence="1" id="KW-0812">Transmembrane</keyword>
<reference evidence="2 3" key="1">
    <citation type="journal article" date="2022" name="BMC Genomics">
        <title>Comparative genome analysis of mycobacteria focusing on tRNA and non-coding RNA.</title>
        <authorList>
            <person name="Behra P.R.K."/>
            <person name="Pettersson B.M.F."/>
            <person name="Ramesh M."/>
            <person name="Das S."/>
            <person name="Dasgupta S."/>
            <person name="Kirsebom L.A."/>
        </authorList>
    </citation>
    <scope>NUCLEOTIDE SEQUENCE [LARGE SCALE GENOMIC DNA]</scope>
    <source>
        <strain evidence="2 3">DSM 44078</strain>
    </source>
</reference>
<organism evidence="2 3">
    <name type="scientific">Mycolicibacterium komossense</name>
    <dbReference type="NCBI Taxonomy" id="1779"/>
    <lineage>
        <taxon>Bacteria</taxon>
        <taxon>Bacillati</taxon>
        <taxon>Actinomycetota</taxon>
        <taxon>Actinomycetes</taxon>
        <taxon>Mycobacteriales</taxon>
        <taxon>Mycobacteriaceae</taxon>
        <taxon>Mycolicibacterium</taxon>
    </lineage>
</organism>
<gene>
    <name evidence="2" type="ORF">H7J73_29960</name>
</gene>
<protein>
    <submittedName>
        <fullName evidence="2">Uncharacterized protein</fullName>
    </submittedName>
</protein>
<feature type="transmembrane region" description="Helical" evidence="1">
    <location>
        <begin position="12"/>
        <end position="31"/>
    </location>
</feature>
<dbReference type="Proteomes" id="UP001526201">
    <property type="component" value="Unassembled WGS sequence"/>
</dbReference>
<keyword evidence="1" id="KW-1133">Transmembrane helix</keyword>
<name>A0ABT3CL62_9MYCO</name>
<evidence type="ECO:0000256" key="1">
    <source>
        <dbReference type="SAM" id="Phobius"/>
    </source>
</evidence>
<feature type="transmembrane region" description="Helical" evidence="1">
    <location>
        <begin position="187"/>
        <end position="209"/>
    </location>
</feature>
<keyword evidence="1" id="KW-0472">Membrane</keyword>
<evidence type="ECO:0000313" key="2">
    <source>
        <dbReference type="EMBL" id="MCV7230241.1"/>
    </source>
</evidence>
<proteinExistence type="predicted"/>